<evidence type="ECO:0000256" key="2">
    <source>
        <dbReference type="ARBA" id="ARBA00004893"/>
    </source>
</evidence>
<feature type="binding site" evidence="13">
    <location>
        <begin position="277"/>
        <end position="279"/>
    </location>
    <ligand>
        <name>substrate</name>
    </ligand>
</feature>
<dbReference type="PANTHER" id="PTHR32179">
    <property type="entry name" value="NICOTINATE-NUCLEOTIDE PYROPHOSPHORYLASE [CARBOXYLATING]"/>
    <property type="match status" value="1"/>
</dbReference>
<feature type="binding site" evidence="13">
    <location>
        <begin position="256"/>
        <end position="258"/>
    </location>
    <ligand>
        <name>substrate</name>
    </ligand>
</feature>
<dbReference type="PANTHER" id="PTHR32179:SF3">
    <property type="entry name" value="NICOTINATE-NUCLEOTIDE PYROPHOSPHORYLASE [CARBOXYLATING]"/>
    <property type="match status" value="1"/>
</dbReference>
<dbReference type="RefSeq" id="WP_231962449.1">
    <property type="nucleotide sequence ID" value="NZ_CP036276.1"/>
</dbReference>
<feature type="domain" description="Quinolinate phosphoribosyl transferase C-terminal" evidence="14">
    <location>
        <begin position="118"/>
        <end position="291"/>
    </location>
</feature>
<dbReference type="PIRSF" id="PIRSF006250">
    <property type="entry name" value="NadC_ModD"/>
    <property type="match status" value="1"/>
</dbReference>
<comment type="function">
    <text evidence="1">Involved in the catabolism of quinolinic acid (QA).</text>
</comment>
<dbReference type="InterPro" id="IPR037128">
    <property type="entry name" value="Quinolinate_PRibosylTase_N_sf"/>
</dbReference>
<dbReference type="UniPathway" id="UPA00253">
    <property type="reaction ID" value="UER00331"/>
</dbReference>
<dbReference type="Gene3D" id="3.90.1170.20">
    <property type="entry name" value="Quinolinate phosphoribosyl transferase, N-terminal domain"/>
    <property type="match status" value="1"/>
</dbReference>
<dbReference type="SUPFAM" id="SSF51690">
    <property type="entry name" value="Nicotinate/Quinolinate PRTase C-terminal domain-like"/>
    <property type="match status" value="1"/>
</dbReference>
<evidence type="ECO:0000256" key="3">
    <source>
        <dbReference type="ARBA" id="ARBA00009400"/>
    </source>
</evidence>
<accession>A0A517ZX02</accession>
<organism evidence="16 17">
    <name type="scientific">Symmachiella dynata</name>
    <dbReference type="NCBI Taxonomy" id="2527995"/>
    <lineage>
        <taxon>Bacteria</taxon>
        <taxon>Pseudomonadati</taxon>
        <taxon>Planctomycetota</taxon>
        <taxon>Planctomycetia</taxon>
        <taxon>Planctomycetales</taxon>
        <taxon>Planctomycetaceae</taxon>
        <taxon>Symmachiella</taxon>
    </lineage>
</organism>
<dbReference type="InterPro" id="IPR002638">
    <property type="entry name" value="Quinolinate_PRibosylTrfase_C"/>
</dbReference>
<reference evidence="16 17" key="1">
    <citation type="submission" date="2019-02" db="EMBL/GenBank/DDBJ databases">
        <title>Deep-cultivation of Planctomycetes and their phenomic and genomic characterization uncovers novel biology.</title>
        <authorList>
            <person name="Wiegand S."/>
            <person name="Jogler M."/>
            <person name="Boedeker C."/>
            <person name="Pinto D."/>
            <person name="Vollmers J."/>
            <person name="Rivas-Marin E."/>
            <person name="Kohn T."/>
            <person name="Peeters S.H."/>
            <person name="Heuer A."/>
            <person name="Rast P."/>
            <person name="Oberbeckmann S."/>
            <person name="Bunk B."/>
            <person name="Jeske O."/>
            <person name="Meyerdierks A."/>
            <person name="Storesund J.E."/>
            <person name="Kallscheuer N."/>
            <person name="Luecker S."/>
            <person name="Lage O.M."/>
            <person name="Pohl T."/>
            <person name="Merkel B.J."/>
            <person name="Hornburger P."/>
            <person name="Mueller R.-W."/>
            <person name="Bruemmer F."/>
            <person name="Labrenz M."/>
            <person name="Spormann A.M."/>
            <person name="Op den Camp H."/>
            <person name="Overmann J."/>
            <person name="Amann R."/>
            <person name="Jetten M.S.M."/>
            <person name="Mascher T."/>
            <person name="Medema M.H."/>
            <person name="Devos D.P."/>
            <person name="Kaster A.-K."/>
            <person name="Ovreas L."/>
            <person name="Rohde M."/>
            <person name="Galperin M.Y."/>
            <person name="Jogler C."/>
        </authorList>
    </citation>
    <scope>NUCLEOTIDE SEQUENCE [LARGE SCALE GENOMIC DNA]</scope>
    <source>
        <strain evidence="16 17">Mal52</strain>
    </source>
</reference>
<comment type="similarity">
    <text evidence="3 12">Belongs to the NadC/ModD family.</text>
</comment>
<dbReference type="KEGG" id="sdyn:Mal52_55510"/>
<dbReference type="SUPFAM" id="SSF54675">
    <property type="entry name" value="Nicotinate/Quinolinate PRTase N-terminal domain-like"/>
    <property type="match status" value="1"/>
</dbReference>
<evidence type="ECO:0000256" key="1">
    <source>
        <dbReference type="ARBA" id="ARBA00003237"/>
    </source>
</evidence>
<feature type="binding site" evidence="13">
    <location>
        <position position="209"/>
    </location>
    <ligand>
        <name>substrate</name>
    </ligand>
</feature>
<evidence type="ECO:0000256" key="9">
    <source>
        <dbReference type="ARBA" id="ARBA00033102"/>
    </source>
</evidence>
<feature type="binding site" evidence="13">
    <location>
        <position position="163"/>
    </location>
    <ligand>
        <name>substrate</name>
    </ligand>
</feature>
<dbReference type="AlphaFoldDB" id="A0A517ZX02"/>
<dbReference type="GO" id="GO:0005737">
    <property type="term" value="C:cytoplasm"/>
    <property type="evidence" value="ECO:0007669"/>
    <property type="project" value="TreeGrafter"/>
</dbReference>
<dbReference type="Gene3D" id="3.20.20.70">
    <property type="entry name" value="Aldolase class I"/>
    <property type="match status" value="1"/>
</dbReference>
<dbReference type="InterPro" id="IPR004393">
    <property type="entry name" value="NadC"/>
</dbReference>
<keyword evidence="6" id="KW-0662">Pyridine nucleotide biosynthesis</keyword>
<dbReference type="Pfam" id="PF01729">
    <property type="entry name" value="QRPTase_C"/>
    <property type="match status" value="1"/>
</dbReference>
<dbReference type="InterPro" id="IPR036068">
    <property type="entry name" value="Nicotinate_pribotase-like_C"/>
</dbReference>
<evidence type="ECO:0000259" key="14">
    <source>
        <dbReference type="Pfam" id="PF01729"/>
    </source>
</evidence>
<name>A0A517ZX02_9PLAN</name>
<comment type="subunit">
    <text evidence="4">Hexamer formed by 3 homodimers.</text>
</comment>
<evidence type="ECO:0000256" key="12">
    <source>
        <dbReference type="PIRNR" id="PIRNR006250"/>
    </source>
</evidence>
<proteinExistence type="inferred from homology"/>
<keyword evidence="17" id="KW-1185">Reference proteome</keyword>
<dbReference type="Proteomes" id="UP000319383">
    <property type="component" value="Chromosome"/>
</dbReference>
<feature type="binding site" evidence="13">
    <location>
        <position position="230"/>
    </location>
    <ligand>
        <name>substrate</name>
    </ligand>
</feature>
<evidence type="ECO:0000256" key="13">
    <source>
        <dbReference type="PIRSR" id="PIRSR006250-1"/>
    </source>
</evidence>
<dbReference type="Pfam" id="PF02749">
    <property type="entry name" value="QRPTase_N"/>
    <property type="match status" value="1"/>
</dbReference>
<evidence type="ECO:0000259" key="15">
    <source>
        <dbReference type="Pfam" id="PF02749"/>
    </source>
</evidence>
<dbReference type="NCBIfam" id="TIGR00078">
    <property type="entry name" value="nadC"/>
    <property type="match status" value="1"/>
</dbReference>
<dbReference type="InterPro" id="IPR022412">
    <property type="entry name" value="Quinolinate_PRibosylTrfase_N"/>
</dbReference>
<dbReference type="EMBL" id="CP036276">
    <property type="protein sequence ID" value="QDU47023.1"/>
    <property type="molecule type" value="Genomic_DNA"/>
</dbReference>
<dbReference type="InterPro" id="IPR027277">
    <property type="entry name" value="NadC/ModD"/>
</dbReference>
<evidence type="ECO:0000256" key="6">
    <source>
        <dbReference type="ARBA" id="ARBA00022642"/>
    </source>
</evidence>
<feature type="binding site" evidence="13">
    <location>
        <position position="106"/>
    </location>
    <ligand>
        <name>substrate</name>
    </ligand>
</feature>
<comment type="catalytic activity">
    <reaction evidence="10">
        <text>nicotinate beta-D-ribonucleotide + CO2 + diphosphate = quinolinate + 5-phospho-alpha-D-ribose 1-diphosphate + 2 H(+)</text>
        <dbReference type="Rhea" id="RHEA:12733"/>
        <dbReference type="ChEBI" id="CHEBI:15378"/>
        <dbReference type="ChEBI" id="CHEBI:16526"/>
        <dbReference type="ChEBI" id="CHEBI:29959"/>
        <dbReference type="ChEBI" id="CHEBI:33019"/>
        <dbReference type="ChEBI" id="CHEBI:57502"/>
        <dbReference type="ChEBI" id="CHEBI:58017"/>
        <dbReference type="EC" id="2.4.2.19"/>
    </reaction>
</comment>
<evidence type="ECO:0000313" key="16">
    <source>
        <dbReference type="EMBL" id="QDU47023.1"/>
    </source>
</evidence>
<dbReference type="GO" id="GO:0009435">
    <property type="term" value="P:NAD+ biosynthetic process"/>
    <property type="evidence" value="ECO:0007669"/>
    <property type="project" value="UniProtKB-UniPathway"/>
</dbReference>
<keyword evidence="7 12" id="KW-0328">Glycosyltransferase</keyword>
<gene>
    <name evidence="16" type="primary">nadC</name>
    <name evidence="16" type="ORF">Mal52_55510</name>
</gene>
<dbReference type="FunFam" id="3.90.1170.20:FF:000001">
    <property type="entry name" value="Nicotinate-nucleotide diphosphorylase (Carboxylating)"/>
    <property type="match status" value="1"/>
</dbReference>
<feature type="binding site" evidence="13">
    <location>
        <position position="173"/>
    </location>
    <ligand>
        <name>substrate</name>
    </ligand>
</feature>
<sequence>MNVPVFDDLARANARQLLEMALREDLDDAGDLTSRALIDEQQRGHVSVVVREPGIVAGLPIVDMVFEQLDSQVEVRRLVEDGTAVEAGMTVAEIRGPLRTLLTGERTALNFLTHLSGIATLTSRYVAAATGTAAKILDTRKTLPGWRHLQKYAVRAGGGTNHRIGLYDGVLIKDNHLAGWAVSQQAQTIAAAIQTARASVKPGISIEVEVDTLEQLQDALDGPPDIVLLDNMSCDTLRRAVELRNQRQPSVQLEASGGVTLATVAQIAATGVERISIGALTHSAIALDLAFDWSGQ</sequence>
<evidence type="ECO:0000256" key="5">
    <source>
        <dbReference type="ARBA" id="ARBA00011944"/>
    </source>
</evidence>
<dbReference type="FunFam" id="3.20.20.70:FF:000030">
    <property type="entry name" value="Nicotinate-nucleotide pyrophosphorylase, carboxylating"/>
    <property type="match status" value="1"/>
</dbReference>
<dbReference type="GO" id="GO:0004514">
    <property type="term" value="F:nicotinate-nucleotide diphosphorylase (carboxylating) activity"/>
    <property type="evidence" value="ECO:0007669"/>
    <property type="project" value="UniProtKB-EC"/>
</dbReference>
<dbReference type="CDD" id="cd01572">
    <property type="entry name" value="QPRTase"/>
    <property type="match status" value="1"/>
</dbReference>
<evidence type="ECO:0000256" key="11">
    <source>
        <dbReference type="ARBA" id="ARBA00069173"/>
    </source>
</evidence>
<keyword evidence="8 12" id="KW-0808">Transferase</keyword>
<protein>
    <recommendedName>
        <fullName evidence="11">Probable nicotinate-nucleotide pyrophosphorylase [carboxylating]</fullName>
        <ecNumber evidence="5">2.4.2.19</ecNumber>
    </recommendedName>
    <alternativeName>
        <fullName evidence="9">Quinolinate phosphoribosyltransferase [decarboxylating]</fullName>
    </alternativeName>
</protein>
<evidence type="ECO:0000313" key="17">
    <source>
        <dbReference type="Proteomes" id="UP000319383"/>
    </source>
</evidence>
<evidence type="ECO:0000256" key="8">
    <source>
        <dbReference type="ARBA" id="ARBA00022679"/>
    </source>
</evidence>
<dbReference type="InterPro" id="IPR013785">
    <property type="entry name" value="Aldolase_TIM"/>
</dbReference>
<comment type="pathway">
    <text evidence="2">Cofactor biosynthesis; NAD(+) biosynthesis; nicotinate D-ribonucleotide from quinolinate: step 1/1.</text>
</comment>
<evidence type="ECO:0000256" key="10">
    <source>
        <dbReference type="ARBA" id="ARBA00047445"/>
    </source>
</evidence>
<dbReference type="EC" id="2.4.2.19" evidence="5"/>
<feature type="binding site" evidence="13">
    <location>
        <begin position="139"/>
        <end position="141"/>
    </location>
    <ligand>
        <name>substrate</name>
    </ligand>
</feature>
<feature type="domain" description="Quinolinate phosphoribosyl transferase N-terminal" evidence="15">
    <location>
        <begin position="31"/>
        <end position="116"/>
    </location>
</feature>
<evidence type="ECO:0000256" key="7">
    <source>
        <dbReference type="ARBA" id="ARBA00022676"/>
    </source>
</evidence>
<evidence type="ECO:0000256" key="4">
    <source>
        <dbReference type="ARBA" id="ARBA00011218"/>
    </source>
</evidence>
<dbReference type="GO" id="GO:0034213">
    <property type="term" value="P:quinolinate catabolic process"/>
    <property type="evidence" value="ECO:0007669"/>
    <property type="project" value="TreeGrafter"/>
</dbReference>